<proteinExistence type="predicted"/>
<dbReference type="EMBL" id="MIND01000018">
    <property type="protein sequence ID" value="POF86416.1"/>
    <property type="molecule type" value="Genomic_DNA"/>
</dbReference>
<comment type="caution">
    <text evidence="1">The sequence shown here is derived from an EMBL/GenBank/DDBJ whole genome shotgun (WGS) entry which is preliminary data.</text>
</comment>
<evidence type="ECO:0000313" key="1">
    <source>
        <dbReference type="EMBL" id="POF86416.1"/>
    </source>
</evidence>
<sequence>MDTLEITLLAVTGLTLIIAGLHHARLSEVWNLLQSDRTLERNSRIHKEENNELRSALRAEREHVSQLQRQVQLLLGLVPER</sequence>
<protein>
    <submittedName>
        <fullName evidence="1">Uncharacterized protein</fullName>
    </submittedName>
</protein>
<organism evidence="1 2">
    <name type="scientific">Pseudomonas putida</name>
    <name type="common">Arthrobacter siderocapsulatus</name>
    <dbReference type="NCBI Taxonomy" id="303"/>
    <lineage>
        <taxon>Bacteria</taxon>
        <taxon>Pseudomonadati</taxon>
        <taxon>Pseudomonadota</taxon>
        <taxon>Gammaproteobacteria</taxon>
        <taxon>Pseudomonadales</taxon>
        <taxon>Pseudomonadaceae</taxon>
        <taxon>Pseudomonas</taxon>
    </lineage>
</organism>
<dbReference type="Proteomes" id="UP000237194">
    <property type="component" value="Unassembled WGS sequence"/>
</dbReference>
<gene>
    <name evidence="1" type="ORF">BGP80_00035</name>
</gene>
<reference evidence="1 2" key="1">
    <citation type="submission" date="2016-08" db="EMBL/GenBank/DDBJ databases">
        <authorList>
            <person name="Seilhamer J.J."/>
        </authorList>
    </citation>
    <scope>NUCLEOTIDE SEQUENCE [LARGE SCALE GENOMIC DNA]</scope>
    <source>
        <strain evidence="1 2">KT-27</strain>
    </source>
</reference>
<accession>A0A2S3W643</accession>
<reference evidence="1 2" key="2">
    <citation type="submission" date="2018-03" db="EMBL/GenBank/DDBJ databases">
        <title>Draft genome of Pseudomonas putida strain KT-27.</title>
        <authorList>
            <person name="Yoshizawa S."/>
            <person name="Khan N.H."/>
            <person name="Nishimura M."/>
            <person name="Chiura H.X."/>
            <person name="Ogura Y."/>
            <person name="Hayashi T."/>
            <person name="Kogure K."/>
        </authorList>
    </citation>
    <scope>NUCLEOTIDE SEQUENCE [LARGE SCALE GENOMIC DNA]</scope>
    <source>
        <strain evidence="1 2">KT-27</strain>
    </source>
</reference>
<evidence type="ECO:0000313" key="2">
    <source>
        <dbReference type="Proteomes" id="UP000237194"/>
    </source>
</evidence>
<dbReference type="RefSeq" id="WP_103435074.1">
    <property type="nucleotide sequence ID" value="NZ_MIND01000018.1"/>
</dbReference>
<dbReference type="AlphaFoldDB" id="A0A2S3W643"/>
<name>A0A2S3W643_PSEPU</name>